<dbReference type="AlphaFoldDB" id="A0A397G0X6"/>
<keyword evidence="2" id="KW-1185">Reference proteome</keyword>
<sequence length="176" mass="20196">MKLECSAIELTRDLSIYVLVSSQDPEMMEGGAKLPLCTGRMQKQLIISINKEIRDSNGNFSSMIARSVAGNIKKMITDDYLNKICNFVFILVVASIHTTSHFAGRPELCDEIYEEFQKKSSLDMLGHGHGHPKKALDIKNVQHWFKENMLALEDTKWKDTLWTFCFTVSCWINFRE</sequence>
<reference evidence="1 2" key="1">
    <citation type="submission" date="2018-08" db="EMBL/GenBank/DDBJ databases">
        <title>Genome and evolution of the arbuscular mycorrhizal fungus Diversispora epigaea (formerly Glomus versiforme) and its bacterial endosymbionts.</title>
        <authorList>
            <person name="Sun X."/>
            <person name="Fei Z."/>
            <person name="Harrison M."/>
        </authorList>
    </citation>
    <scope>NUCLEOTIDE SEQUENCE [LARGE SCALE GENOMIC DNA]</scope>
    <source>
        <strain evidence="1 2">IT104</strain>
    </source>
</reference>
<dbReference type="OrthoDB" id="1844152at2759"/>
<comment type="caution">
    <text evidence="1">The sequence shown here is derived from an EMBL/GenBank/DDBJ whole genome shotgun (WGS) entry which is preliminary data.</text>
</comment>
<organism evidence="1 2">
    <name type="scientific">Diversispora epigaea</name>
    <dbReference type="NCBI Taxonomy" id="1348612"/>
    <lineage>
        <taxon>Eukaryota</taxon>
        <taxon>Fungi</taxon>
        <taxon>Fungi incertae sedis</taxon>
        <taxon>Mucoromycota</taxon>
        <taxon>Glomeromycotina</taxon>
        <taxon>Glomeromycetes</taxon>
        <taxon>Diversisporales</taxon>
        <taxon>Diversisporaceae</taxon>
        <taxon>Diversispora</taxon>
    </lineage>
</organism>
<dbReference type="Proteomes" id="UP000266861">
    <property type="component" value="Unassembled WGS sequence"/>
</dbReference>
<proteinExistence type="predicted"/>
<evidence type="ECO:0000313" key="1">
    <source>
        <dbReference type="EMBL" id="RHZ44595.1"/>
    </source>
</evidence>
<protein>
    <submittedName>
        <fullName evidence="1">Uncharacterized protein</fullName>
    </submittedName>
</protein>
<evidence type="ECO:0000313" key="2">
    <source>
        <dbReference type="Proteomes" id="UP000266861"/>
    </source>
</evidence>
<accession>A0A397G0X6</accession>
<gene>
    <name evidence="1" type="ORF">Glove_718g31</name>
</gene>
<dbReference type="EMBL" id="PQFF01000570">
    <property type="protein sequence ID" value="RHZ44595.1"/>
    <property type="molecule type" value="Genomic_DNA"/>
</dbReference>
<name>A0A397G0X6_9GLOM</name>